<feature type="region of interest" description="Disordered" evidence="1">
    <location>
        <begin position="1"/>
        <end position="20"/>
    </location>
</feature>
<feature type="compositionally biased region" description="Polar residues" evidence="1">
    <location>
        <begin position="1"/>
        <end position="10"/>
    </location>
</feature>
<dbReference type="Proteomes" id="UP000297025">
    <property type="component" value="Chromosome"/>
</dbReference>
<dbReference type="Pfam" id="PF01636">
    <property type="entry name" value="APH"/>
    <property type="match status" value="1"/>
</dbReference>
<accession>A0A4P7UBB9</accession>
<dbReference type="SUPFAM" id="SSF56112">
    <property type="entry name" value="Protein kinase-like (PK-like)"/>
    <property type="match status" value="1"/>
</dbReference>
<protein>
    <submittedName>
        <fullName evidence="3">Phosphotransferase</fullName>
    </submittedName>
</protein>
<dbReference type="InterPro" id="IPR011009">
    <property type="entry name" value="Kinase-like_dom_sf"/>
</dbReference>
<dbReference type="EMBL" id="CP038462">
    <property type="protein sequence ID" value="QCC77266.1"/>
    <property type="molecule type" value="Genomic_DNA"/>
</dbReference>
<dbReference type="InterPro" id="IPR002575">
    <property type="entry name" value="Aminoglycoside_PTrfase"/>
</dbReference>
<dbReference type="OrthoDB" id="3816435at2"/>
<feature type="domain" description="Aminoglycoside phosphotransferase" evidence="2">
    <location>
        <begin position="30"/>
        <end position="243"/>
    </location>
</feature>
<proteinExistence type="predicted"/>
<keyword evidence="3" id="KW-0808">Transferase</keyword>
<evidence type="ECO:0000259" key="2">
    <source>
        <dbReference type="Pfam" id="PF01636"/>
    </source>
</evidence>
<dbReference type="Gene3D" id="3.90.1200.10">
    <property type="match status" value="1"/>
</dbReference>
<name>A0A4P7UBB9_9ACTN</name>
<evidence type="ECO:0000256" key="1">
    <source>
        <dbReference type="SAM" id="MobiDB-lite"/>
    </source>
</evidence>
<dbReference type="GO" id="GO:0016740">
    <property type="term" value="F:transferase activity"/>
    <property type="evidence" value="ECO:0007669"/>
    <property type="project" value="UniProtKB-KW"/>
</dbReference>
<organism evidence="3 4">
    <name type="scientific">Nocardioides daphniae</name>
    <dbReference type="NCBI Taxonomy" id="402297"/>
    <lineage>
        <taxon>Bacteria</taxon>
        <taxon>Bacillati</taxon>
        <taxon>Actinomycetota</taxon>
        <taxon>Actinomycetes</taxon>
        <taxon>Propionibacteriales</taxon>
        <taxon>Nocardioidaceae</taxon>
        <taxon>Nocardioides</taxon>
    </lineage>
</organism>
<evidence type="ECO:0000313" key="3">
    <source>
        <dbReference type="EMBL" id="QCC77266.1"/>
    </source>
</evidence>
<dbReference type="AlphaFoldDB" id="A0A4P7UBB9"/>
<dbReference type="KEGG" id="ndp:E2C04_08785"/>
<dbReference type="RefSeq" id="WP_135832312.1">
    <property type="nucleotide sequence ID" value="NZ_BMCK01000004.1"/>
</dbReference>
<gene>
    <name evidence="3" type="ORF">E2C04_08785</name>
</gene>
<reference evidence="3 4" key="1">
    <citation type="journal article" date="2008" name="Int. J. Syst. Evol. Microbiol.">
        <title>Nocardioides daphniae sp. nov., isolated from Daphnia cucullata (Crustacea: Cladocera).</title>
        <authorList>
            <person name="Toth E.M."/>
            <person name="Keki Z."/>
            <person name="Homonnay Z.G."/>
            <person name="Borsodi A.K."/>
            <person name="Marialigeti K."/>
            <person name="Schumann P."/>
        </authorList>
    </citation>
    <scope>NUCLEOTIDE SEQUENCE [LARGE SCALE GENOMIC DNA]</scope>
    <source>
        <strain evidence="3 4">JCM 16608</strain>
    </source>
</reference>
<sequence length="304" mass="33160">MRADTWQPQPGWQRLPGGPASTGLWLVPGPDRPIVVKRISAPGPYDPPETGQPHHPAYWRRAADVAASGVVDTTPGLRSVPALRIDEDEAGITLLHPWVEPEEHNGLFLARSLGRFAATPLVEAPWTARDQLATRLGHVARRGGWTTLARTPVADVADLLWRRREVHLGRLSDHRHVMQHGDPVPANLRGRDGDDVVAIDWSGLGTAPAGADLGYLTLSVREEFDPLLVAYLGGLGTDVDRDEVRYAAQVTAVYTVLTRTDWALARVAGGEGALAGKFRHPSVAPYIRAMQRQFPQIEALTART</sequence>
<evidence type="ECO:0000313" key="4">
    <source>
        <dbReference type="Proteomes" id="UP000297025"/>
    </source>
</evidence>